<organism evidence="2 3">
    <name type="scientific">Vibrio owensii</name>
    <dbReference type="NCBI Taxonomy" id="696485"/>
    <lineage>
        <taxon>Bacteria</taxon>
        <taxon>Pseudomonadati</taxon>
        <taxon>Pseudomonadota</taxon>
        <taxon>Gammaproteobacteria</taxon>
        <taxon>Vibrionales</taxon>
        <taxon>Vibrionaceae</taxon>
        <taxon>Vibrio</taxon>
    </lineage>
</organism>
<evidence type="ECO:0000313" key="3">
    <source>
        <dbReference type="Proteomes" id="UP001295420"/>
    </source>
</evidence>
<dbReference type="Proteomes" id="UP001295420">
    <property type="component" value="Unassembled WGS sequence"/>
</dbReference>
<accession>A0AAU9PZ75</accession>
<dbReference type="EMBL" id="CAKMTQ010000001">
    <property type="protein sequence ID" value="CAH1520999.1"/>
    <property type="molecule type" value="Genomic_DNA"/>
</dbReference>
<evidence type="ECO:0000313" key="2">
    <source>
        <dbReference type="EMBL" id="CAH1520999.1"/>
    </source>
</evidence>
<name>A0AAU9PZ75_9VIBR</name>
<evidence type="ECO:0000256" key="1">
    <source>
        <dbReference type="SAM" id="SignalP"/>
    </source>
</evidence>
<evidence type="ECO:0008006" key="4">
    <source>
        <dbReference type="Google" id="ProtNLM"/>
    </source>
</evidence>
<gene>
    <name evidence="2" type="ORF">THF1D04_10579</name>
</gene>
<reference evidence="2" key="1">
    <citation type="submission" date="2022-01" db="EMBL/GenBank/DDBJ databases">
        <authorList>
            <person name="Lagorce A."/>
        </authorList>
    </citation>
    <scope>NUCLEOTIDE SEQUENCE</scope>
    <source>
        <strain evidence="2">Th15_F1_D04</strain>
    </source>
</reference>
<feature type="chain" id="PRO_5043560857" description="Alginate export domain-containing protein" evidence="1">
    <location>
        <begin position="24"/>
        <end position="336"/>
    </location>
</feature>
<keyword evidence="1" id="KW-0732">Signal</keyword>
<feature type="signal peptide" evidence="1">
    <location>
        <begin position="1"/>
        <end position="23"/>
    </location>
</feature>
<dbReference type="RefSeq" id="WP_206770098.1">
    <property type="nucleotide sequence ID" value="NZ_BBLB01000008.1"/>
</dbReference>
<dbReference type="AlphaFoldDB" id="A0AAU9PZ75"/>
<proteinExistence type="predicted"/>
<comment type="caution">
    <text evidence="2">The sequence shown here is derived from an EMBL/GenBank/DDBJ whole genome shotgun (WGS) entry which is preliminary data.</text>
</comment>
<sequence>MRNKTLTLLTLSLCSVVSTQALADGGWIQNETEFRHFRYDYDNAPNPFSRDEVEVNKKLLQGMLQLTEGSDLWLDLRRIDYFTDNGDGWFKNGYHWDHEAHLRFHYDGIKFLGRDWKFRPALAWEGDWNFKNTSGDLNWSSNDYYLQFDLLTSFPEGLTPWDNGRHTLNFRPLLTEYIVLGETSKFHNGGHYRGHRQQVMNFFLVSQWNERFSSIFSFRNYLDTMAKDGIKYHYGSENETWLDLYKEGGFKVTWHNKLEFYLGMDDSSEVLRDKFVEFYTRLEASYSKTLENGVTIKGLVGQDLWDYHYNDSMYVGGDYGRSETIATLTFNVPLGK</sequence>
<protein>
    <recommendedName>
        <fullName evidence="4">Alginate export domain-containing protein</fullName>
    </recommendedName>
</protein>